<proteinExistence type="predicted"/>
<protein>
    <submittedName>
        <fullName evidence="1">Uncharacterized protein</fullName>
    </submittedName>
</protein>
<organism evidence="1 2">
    <name type="scientific">Larinioides sclopetarius</name>
    <dbReference type="NCBI Taxonomy" id="280406"/>
    <lineage>
        <taxon>Eukaryota</taxon>
        <taxon>Metazoa</taxon>
        <taxon>Ecdysozoa</taxon>
        <taxon>Arthropoda</taxon>
        <taxon>Chelicerata</taxon>
        <taxon>Arachnida</taxon>
        <taxon>Araneae</taxon>
        <taxon>Araneomorphae</taxon>
        <taxon>Entelegynae</taxon>
        <taxon>Araneoidea</taxon>
        <taxon>Araneidae</taxon>
        <taxon>Larinioides</taxon>
    </lineage>
</organism>
<name>A0AAV1YPT2_9ARAC</name>
<gene>
    <name evidence="1" type="ORF">LARSCL_LOCUS105</name>
</gene>
<dbReference type="Proteomes" id="UP001497382">
    <property type="component" value="Unassembled WGS sequence"/>
</dbReference>
<evidence type="ECO:0000313" key="1">
    <source>
        <dbReference type="EMBL" id="CAL1260929.1"/>
    </source>
</evidence>
<comment type="caution">
    <text evidence="1">The sequence shown here is derived from an EMBL/GenBank/DDBJ whole genome shotgun (WGS) entry which is preliminary data.</text>
</comment>
<accession>A0AAV1YPT2</accession>
<evidence type="ECO:0000313" key="2">
    <source>
        <dbReference type="Proteomes" id="UP001497382"/>
    </source>
</evidence>
<keyword evidence="2" id="KW-1185">Reference proteome</keyword>
<dbReference type="AlphaFoldDB" id="A0AAV1YPT2"/>
<sequence length="147" mass="16696">MMMPWEVSTKLSVLRKSVFEIENRRRAGRVGYGGRPLGRLPKYDQFAGAAPESEDWDADMDLGCHPCYPVPRNAGRTVAEFSASSPSVSLKNKWGSLWIHSKMAKQWEKARTLLVERARKDGCRIRFRESCHLADASGKRDGWKPET</sequence>
<dbReference type="EMBL" id="CAXIEN010000001">
    <property type="protein sequence ID" value="CAL1260929.1"/>
    <property type="molecule type" value="Genomic_DNA"/>
</dbReference>
<reference evidence="1 2" key="1">
    <citation type="submission" date="2024-04" db="EMBL/GenBank/DDBJ databases">
        <authorList>
            <person name="Rising A."/>
            <person name="Reimegard J."/>
            <person name="Sonavane S."/>
            <person name="Akerstrom W."/>
            <person name="Nylinder S."/>
            <person name="Hedman E."/>
            <person name="Kallberg Y."/>
        </authorList>
    </citation>
    <scope>NUCLEOTIDE SEQUENCE [LARGE SCALE GENOMIC DNA]</scope>
</reference>